<dbReference type="EMBL" id="BNJK01000002">
    <property type="protein sequence ID" value="GHO98747.1"/>
    <property type="molecule type" value="Genomic_DNA"/>
</dbReference>
<feature type="domain" description="UspA" evidence="4">
    <location>
        <begin position="162"/>
        <end position="310"/>
    </location>
</feature>
<keyword evidence="3" id="KW-0067">ATP-binding</keyword>
<dbReference type="InterPro" id="IPR014729">
    <property type="entry name" value="Rossmann-like_a/b/a_fold"/>
</dbReference>
<protein>
    <submittedName>
        <fullName evidence="5">Universal stress protein UspA</fullName>
    </submittedName>
</protein>
<dbReference type="PANTHER" id="PTHR46268">
    <property type="entry name" value="STRESS RESPONSE PROTEIN NHAX"/>
    <property type="match status" value="1"/>
</dbReference>
<dbReference type="CDD" id="cd00293">
    <property type="entry name" value="USP-like"/>
    <property type="match status" value="2"/>
</dbReference>
<dbReference type="PRINTS" id="PR01438">
    <property type="entry name" value="UNVRSLSTRESS"/>
</dbReference>
<keyword evidence="2" id="KW-0547">Nucleotide-binding</keyword>
<dbReference type="Gene3D" id="3.40.50.620">
    <property type="entry name" value="HUPs"/>
    <property type="match status" value="2"/>
</dbReference>
<accession>A0A8J3N8Z3</accession>
<reference evidence="5" key="1">
    <citation type="submission" date="2020-10" db="EMBL/GenBank/DDBJ databases">
        <title>Taxonomic study of unclassified bacteria belonging to the class Ktedonobacteria.</title>
        <authorList>
            <person name="Yabe S."/>
            <person name="Wang C.M."/>
            <person name="Zheng Y."/>
            <person name="Sakai Y."/>
            <person name="Cavaletti L."/>
            <person name="Monciardini P."/>
            <person name="Donadio S."/>
        </authorList>
    </citation>
    <scope>NUCLEOTIDE SEQUENCE</scope>
    <source>
        <strain evidence="5">ID150040</strain>
    </source>
</reference>
<evidence type="ECO:0000256" key="1">
    <source>
        <dbReference type="ARBA" id="ARBA00008791"/>
    </source>
</evidence>
<evidence type="ECO:0000313" key="6">
    <source>
        <dbReference type="Proteomes" id="UP000597444"/>
    </source>
</evidence>
<comment type="similarity">
    <text evidence="1">Belongs to the universal stress protein A family.</text>
</comment>
<dbReference type="PANTHER" id="PTHR46268:SF27">
    <property type="entry name" value="UNIVERSAL STRESS PROTEIN RV2623"/>
    <property type="match status" value="1"/>
</dbReference>
<keyword evidence="6" id="KW-1185">Reference proteome</keyword>
<proteinExistence type="inferred from homology"/>
<feature type="domain" description="UspA" evidence="4">
    <location>
        <begin position="2"/>
        <end position="145"/>
    </location>
</feature>
<evidence type="ECO:0000313" key="5">
    <source>
        <dbReference type="EMBL" id="GHO98747.1"/>
    </source>
</evidence>
<evidence type="ECO:0000256" key="3">
    <source>
        <dbReference type="ARBA" id="ARBA00022840"/>
    </source>
</evidence>
<organism evidence="5 6">
    <name type="scientific">Reticulibacter mediterranei</name>
    <dbReference type="NCBI Taxonomy" id="2778369"/>
    <lineage>
        <taxon>Bacteria</taxon>
        <taxon>Bacillati</taxon>
        <taxon>Chloroflexota</taxon>
        <taxon>Ktedonobacteria</taxon>
        <taxon>Ktedonobacterales</taxon>
        <taxon>Reticulibacteraceae</taxon>
        <taxon>Reticulibacter</taxon>
    </lineage>
</organism>
<gene>
    <name evidence="5" type="ORF">KSF_087950</name>
</gene>
<comment type="caution">
    <text evidence="5">The sequence shown here is derived from an EMBL/GenBank/DDBJ whole genome shotgun (WGS) entry which is preliminary data.</text>
</comment>
<dbReference type="RefSeq" id="WP_220209443.1">
    <property type="nucleotide sequence ID" value="NZ_BNJK01000002.1"/>
</dbReference>
<dbReference type="AlphaFoldDB" id="A0A8J3N8Z3"/>
<dbReference type="GO" id="GO:0005524">
    <property type="term" value="F:ATP binding"/>
    <property type="evidence" value="ECO:0007669"/>
    <property type="project" value="UniProtKB-KW"/>
</dbReference>
<sequence length="313" mass="34189">MMFQRLLIPLDESELAEQALAVAASIARHCEGRIVLLECVVPPIELGPYIGEPPILVKQAIEIDTQMAASYLKQVTQTKTLAGLVTEAKIEYGWPAQRILAYVEQQQCDLIVISSHGRSGLSRWILGSVAQKVIRHATIPVLVLRDPHKSEALLDSTRSLHALIPLDGSSASETVLLPAIEMLSLFATQKQGTLHLVHVISEASGGHERLAFVQQQADVYLNTIEHHLQDRIAKAGNLTVSKSIIMASDITSALLQEAEGSRDSKGNEPTHPYDLIMMSTHGQGGLQRWALGSVAERVLHGTKLPLLMVRAHE</sequence>
<evidence type="ECO:0000256" key="2">
    <source>
        <dbReference type="ARBA" id="ARBA00022741"/>
    </source>
</evidence>
<dbReference type="InterPro" id="IPR006015">
    <property type="entry name" value="Universal_stress_UspA"/>
</dbReference>
<dbReference type="SUPFAM" id="SSF52402">
    <property type="entry name" value="Adenine nucleotide alpha hydrolases-like"/>
    <property type="match status" value="2"/>
</dbReference>
<name>A0A8J3N8Z3_9CHLR</name>
<dbReference type="Pfam" id="PF00582">
    <property type="entry name" value="Usp"/>
    <property type="match status" value="2"/>
</dbReference>
<dbReference type="InterPro" id="IPR006016">
    <property type="entry name" value="UspA"/>
</dbReference>
<dbReference type="Proteomes" id="UP000597444">
    <property type="component" value="Unassembled WGS sequence"/>
</dbReference>
<evidence type="ECO:0000259" key="4">
    <source>
        <dbReference type="Pfam" id="PF00582"/>
    </source>
</evidence>